<organism evidence="1 2">
    <name type="scientific">Rhododendron griersonianum</name>
    <dbReference type="NCBI Taxonomy" id="479676"/>
    <lineage>
        <taxon>Eukaryota</taxon>
        <taxon>Viridiplantae</taxon>
        <taxon>Streptophyta</taxon>
        <taxon>Embryophyta</taxon>
        <taxon>Tracheophyta</taxon>
        <taxon>Spermatophyta</taxon>
        <taxon>Magnoliopsida</taxon>
        <taxon>eudicotyledons</taxon>
        <taxon>Gunneridae</taxon>
        <taxon>Pentapetalae</taxon>
        <taxon>asterids</taxon>
        <taxon>Ericales</taxon>
        <taxon>Ericaceae</taxon>
        <taxon>Ericoideae</taxon>
        <taxon>Rhodoreae</taxon>
        <taxon>Rhododendron</taxon>
    </lineage>
</organism>
<dbReference type="Proteomes" id="UP000823749">
    <property type="component" value="Chromosome 8"/>
</dbReference>
<dbReference type="PANTHER" id="PTHR31286">
    <property type="entry name" value="GLYCINE-RICH CELL WALL STRUCTURAL PROTEIN 1.8-LIKE"/>
    <property type="match status" value="1"/>
</dbReference>
<proteinExistence type="predicted"/>
<comment type="caution">
    <text evidence="1">The sequence shown here is derived from an EMBL/GenBank/DDBJ whole genome shotgun (WGS) entry which is preliminary data.</text>
</comment>
<evidence type="ECO:0000313" key="2">
    <source>
        <dbReference type="Proteomes" id="UP000823749"/>
    </source>
</evidence>
<dbReference type="EMBL" id="JACTNZ010000008">
    <property type="protein sequence ID" value="KAG5536518.1"/>
    <property type="molecule type" value="Genomic_DNA"/>
</dbReference>
<dbReference type="AlphaFoldDB" id="A0AAV6J9B3"/>
<dbReference type="InterPro" id="IPR040256">
    <property type="entry name" value="At4g02000-like"/>
</dbReference>
<evidence type="ECO:0000313" key="1">
    <source>
        <dbReference type="EMBL" id="KAG5536518.1"/>
    </source>
</evidence>
<keyword evidence="2" id="KW-1185">Reference proteome</keyword>
<sequence length="367" mass="40637">MTWKLNQQPGSAAVRPLFRPLYADHFTESCKRISYAKICVEIDTSSALPDSFDLTLPTGAVFNIRVWYPWRLLRCESCNVFGRKTCPSKAVPMNSKPQVWVVKPTHVAPIVAEVVSPIVNDVVSVAASASPVSVSVVADGAVERIPTVVDIKKAGIDWAAYLKVLDSLVSSSGTKVVNSFSVLQNLDSGEDKPDSGAEPNTLPTDEEFAVGLNQELILQVSPPKKRGRVTARVFRNLCKQWLKVLLVLLAVKQEILGYYAGLLGTAFDGKVDAMPTLNLAIQSKVPVHFRDQLIAPVTEHEIPLSKLFAFIESLKKRAELRSVEKVVMVELFFRWSSDSWFNSDTEGFFNSEWFGLRVGTRRPTNSL</sequence>
<gene>
    <name evidence="1" type="ORF">RHGRI_024074</name>
</gene>
<accession>A0AAV6J9B3</accession>
<dbReference type="PANTHER" id="PTHR31286:SF99">
    <property type="entry name" value="DUF4283 DOMAIN-CONTAINING PROTEIN"/>
    <property type="match status" value="1"/>
</dbReference>
<name>A0AAV6J9B3_9ERIC</name>
<protein>
    <submittedName>
        <fullName evidence="1">Uncharacterized protein</fullName>
    </submittedName>
</protein>
<reference evidence="1" key="1">
    <citation type="submission" date="2020-08" db="EMBL/GenBank/DDBJ databases">
        <title>Plant Genome Project.</title>
        <authorList>
            <person name="Zhang R.-G."/>
        </authorList>
    </citation>
    <scope>NUCLEOTIDE SEQUENCE</scope>
    <source>
        <strain evidence="1">WSP0</strain>
        <tissue evidence="1">Leaf</tissue>
    </source>
</reference>